<dbReference type="InterPro" id="IPR000577">
    <property type="entry name" value="Carb_kinase_FGGY"/>
</dbReference>
<comment type="similarity">
    <text evidence="1">Belongs to the FGGY kinase family.</text>
</comment>
<comment type="caution">
    <text evidence="7">The sequence shown here is derived from an EMBL/GenBank/DDBJ whole genome shotgun (WGS) entry which is preliminary data.</text>
</comment>
<dbReference type="EMBL" id="JACCBB010000002">
    <property type="protein sequence ID" value="NYD25093.1"/>
    <property type="molecule type" value="Genomic_DNA"/>
</dbReference>
<feature type="domain" description="Carbohydrate kinase FGGY N-terminal" evidence="5">
    <location>
        <begin position="6"/>
        <end position="247"/>
    </location>
</feature>
<organism evidence="7 8">
    <name type="scientific">Kineococcus aurantiacus</name>
    <dbReference type="NCBI Taxonomy" id="37633"/>
    <lineage>
        <taxon>Bacteria</taxon>
        <taxon>Bacillati</taxon>
        <taxon>Actinomycetota</taxon>
        <taxon>Actinomycetes</taxon>
        <taxon>Kineosporiales</taxon>
        <taxon>Kineosporiaceae</taxon>
        <taxon>Kineococcus</taxon>
    </lineage>
</organism>
<evidence type="ECO:0000256" key="3">
    <source>
        <dbReference type="ARBA" id="ARBA00022679"/>
    </source>
</evidence>
<evidence type="ECO:0000256" key="4">
    <source>
        <dbReference type="ARBA" id="ARBA00022777"/>
    </source>
</evidence>
<dbReference type="InterPro" id="IPR050406">
    <property type="entry name" value="FGGY_Carb_Kinase"/>
</dbReference>
<evidence type="ECO:0000259" key="6">
    <source>
        <dbReference type="Pfam" id="PF02782"/>
    </source>
</evidence>
<evidence type="ECO:0000259" key="5">
    <source>
        <dbReference type="Pfam" id="PF00370"/>
    </source>
</evidence>
<feature type="domain" description="Carbohydrate kinase FGGY C-terminal" evidence="6">
    <location>
        <begin position="262"/>
        <end position="460"/>
    </location>
</feature>
<keyword evidence="3 7" id="KW-0808">Transferase</keyword>
<dbReference type="InterPro" id="IPR018484">
    <property type="entry name" value="FGGY_N"/>
</dbReference>
<dbReference type="Pfam" id="PF00370">
    <property type="entry name" value="FGGY_N"/>
    <property type="match status" value="1"/>
</dbReference>
<dbReference type="InterPro" id="IPR043129">
    <property type="entry name" value="ATPase_NBD"/>
</dbReference>
<protein>
    <submittedName>
        <fullName evidence="7">Xylulokinase</fullName>
        <ecNumber evidence="7">2.7.1.17</ecNumber>
    </submittedName>
</protein>
<reference evidence="7 8" key="1">
    <citation type="submission" date="2020-07" db="EMBL/GenBank/DDBJ databases">
        <title>Sequencing the genomes of 1000 actinobacteria strains.</title>
        <authorList>
            <person name="Klenk H.-P."/>
        </authorList>
    </citation>
    <scope>NUCLEOTIDE SEQUENCE [LARGE SCALE GENOMIC DNA]</scope>
    <source>
        <strain evidence="7 8">DSM 7487</strain>
    </source>
</reference>
<evidence type="ECO:0000256" key="1">
    <source>
        <dbReference type="ARBA" id="ARBA00009156"/>
    </source>
</evidence>
<evidence type="ECO:0000313" key="8">
    <source>
        <dbReference type="Proteomes" id="UP000521922"/>
    </source>
</evidence>
<evidence type="ECO:0000313" key="7">
    <source>
        <dbReference type="EMBL" id="NYD25093.1"/>
    </source>
</evidence>
<keyword evidence="8" id="KW-1185">Reference proteome</keyword>
<sequence length="521" mass="56595">MAAPHLLGMDFGTGGAKACVIDDQGKVLSYAFREYAIQHPHPGWSEHDPETYWRVTCELTEQVLREASCLPQDIAGVGVSSAVPSMVLVDTHGDPVAPALNLMDRRATAEVDIIRDLIGEPTLDAVTANRIEDHPSLVNLFWFQRNRPDTYRRVHKALTIEGFIVSRLTRQFVVNRSSAVFYGVAYDIRGGTFRHDILNKLDIDPQFLPDVHDPTDVVGSVTAAAAAATGLHPGTVVVAGQVDCNAGWIAGGAVEPGDMQLNLGTSGVLGVVHRNVDYLSSPDGLRMVNIPYTTSPQDTYSAVAVTTTGGQALRFLRDTFAATEVDVARQLHVSSYDVITLQARDIPPGSEGLIVLPYLMGERSPIWDTAARGVVFGLSLHHERGHIFRAFLEGVAYALLDSLTVLTRSGLSMNHPLIFNEGGAKSEVWRRIITDVFGVPTALVKNRTGAPLGNAILAGVGTGVFPDFSVARRGAVYIEHLEPDPQTHALYAEYFQLYKKVYSQLSGSFQDLQALVRTTTN</sequence>
<dbReference type="Pfam" id="PF02782">
    <property type="entry name" value="FGGY_C"/>
    <property type="match status" value="1"/>
</dbReference>
<dbReference type="GO" id="GO:0042732">
    <property type="term" value="P:D-xylose metabolic process"/>
    <property type="evidence" value="ECO:0007669"/>
    <property type="project" value="UniProtKB-KW"/>
</dbReference>
<dbReference type="Gene3D" id="3.30.420.40">
    <property type="match status" value="2"/>
</dbReference>
<gene>
    <name evidence="7" type="ORF">BJ968_004702</name>
</gene>
<name>A0A7Y9DR10_9ACTN</name>
<keyword evidence="2" id="KW-0119">Carbohydrate metabolism</keyword>
<accession>A0A7Y9DR10</accession>
<dbReference type="Proteomes" id="UP000521922">
    <property type="component" value="Unassembled WGS sequence"/>
</dbReference>
<dbReference type="PANTHER" id="PTHR43095:SF5">
    <property type="entry name" value="XYLULOSE KINASE"/>
    <property type="match status" value="1"/>
</dbReference>
<proteinExistence type="inferred from homology"/>
<dbReference type="CDD" id="cd07804">
    <property type="entry name" value="ASKHA_NBD_FGGY_RrXK-like"/>
    <property type="match status" value="1"/>
</dbReference>
<dbReference type="AlphaFoldDB" id="A0A7Y9DR10"/>
<dbReference type="SUPFAM" id="SSF53067">
    <property type="entry name" value="Actin-like ATPase domain"/>
    <property type="match status" value="2"/>
</dbReference>
<dbReference type="PIRSF" id="PIRSF000538">
    <property type="entry name" value="GlpK"/>
    <property type="match status" value="1"/>
</dbReference>
<dbReference type="InterPro" id="IPR018485">
    <property type="entry name" value="FGGY_C"/>
</dbReference>
<evidence type="ECO:0000256" key="2">
    <source>
        <dbReference type="ARBA" id="ARBA00022629"/>
    </source>
</evidence>
<dbReference type="PANTHER" id="PTHR43095">
    <property type="entry name" value="SUGAR KINASE"/>
    <property type="match status" value="1"/>
</dbReference>
<dbReference type="GO" id="GO:0004856">
    <property type="term" value="F:D-xylulokinase activity"/>
    <property type="evidence" value="ECO:0007669"/>
    <property type="project" value="UniProtKB-EC"/>
</dbReference>
<dbReference type="EC" id="2.7.1.17" evidence="7"/>
<keyword evidence="4 7" id="KW-0418">Kinase</keyword>
<keyword evidence="2" id="KW-0859">Xylose metabolism</keyword>
<dbReference type="RefSeq" id="WP_179757267.1">
    <property type="nucleotide sequence ID" value="NZ_BAAAGN010000027.1"/>
</dbReference>